<gene>
    <name evidence="1" type="ORF">P167DRAFT_471074</name>
</gene>
<dbReference type="Pfam" id="PF17242">
    <property type="entry name" value="DUF5315"/>
    <property type="match status" value="1"/>
</dbReference>
<protein>
    <submittedName>
        <fullName evidence="1">Uncharacterized protein</fullName>
    </submittedName>
</protein>
<dbReference type="InParanoid" id="A0A3N4K9B7"/>
<feature type="non-terminal residue" evidence="1">
    <location>
        <position position="1"/>
    </location>
</feature>
<dbReference type="Proteomes" id="UP000277580">
    <property type="component" value="Unassembled WGS sequence"/>
</dbReference>
<organism evidence="1 2">
    <name type="scientific">Morchella conica CCBAS932</name>
    <dbReference type="NCBI Taxonomy" id="1392247"/>
    <lineage>
        <taxon>Eukaryota</taxon>
        <taxon>Fungi</taxon>
        <taxon>Dikarya</taxon>
        <taxon>Ascomycota</taxon>
        <taxon>Pezizomycotina</taxon>
        <taxon>Pezizomycetes</taxon>
        <taxon>Pezizales</taxon>
        <taxon>Morchellaceae</taxon>
        <taxon>Morchella</taxon>
    </lineage>
</organism>
<evidence type="ECO:0000313" key="2">
    <source>
        <dbReference type="Proteomes" id="UP000277580"/>
    </source>
</evidence>
<dbReference type="OrthoDB" id="4158841at2759"/>
<dbReference type="AlphaFoldDB" id="A0A3N4K9B7"/>
<proteinExistence type="predicted"/>
<evidence type="ECO:0000313" key="1">
    <source>
        <dbReference type="EMBL" id="RPB07033.1"/>
    </source>
</evidence>
<name>A0A3N4K9B7_9PEZI</name>
<keyword evidence="2" id="KW-1185">Reference proteome</keyword>
<dbReference type="EMBL" id="ML119198">
    <property type="protein sequence ID" value="RPB07033.1"/>
    <property type="molecule type" value="Genomic_DNA"/>
</dbReference>
<accession>A0A3N4K9B7</accession>
<reference evidence="1 2" key="1">
    <citation type="journal article" date="2018" name="Nat. Ecol. Evol.">
        <title>Pezizomycetes genomes reveal the molecular basis of ectomycorrhizal truffle lifestyle.</title>
        <authorList>
            <person name="Murat C."/>
            <person name="Payen T."/>
            <person name="Noel B."/>
            <person name="Kuo A."/>
            <person name="Morin E."/>
            <person name="Chen J."/>
            <person name="Kohler A."/>
            <person name="Krizsan K."/>
            <person name="Balestrini R."/>
            <person name="Da Silva C."/>
            <person name="Montanini B."/>
            <person name="Hainaut M."/>
            <person name="Levati E."/>
            <person name="Barry K.W."/>
            <person name="Belfiori B."/>
            <person name="Cichocki N."/>
            <person name="Clum A."/>
            <person name="Dockter R.B."/>
            <person name="Fauchery L."/>
            <person name="Guy J."/>
            <person name="Iotti M."/>
            <person name="Le Tacon F."/>
            <person name="Lindquist E.A."/>
            <person name="Lipzen A."/>
            <person name="Malagnac F."/>
            <person name="Mello A."/>
            <person name="Molinier V."/>
            <person name="Miyauchi S."/>
            <person name="Poulain J."/>
            <person name="Riccioni C."/>
            <person name="Rubini A."/>
            <person name="Sitrit Y."/>
            <person name="Splivallo R."/>
            <person name="Traeger S."/>
            <person name="Wang M."/>
            <person name="Zifcakova L."/>
            <person name="Wipf D."/>
            <person name="Zambonelli A."/>
            <person name="Paolocci F."/>
            <person name="Nowrousian M."/>
            <person name="Ottonello S."/>
            <person name="Baldrian P."/>
            <person name="Spatafora J.W."/>
            <person name="Henrissat B."/>
            <person name="Nagy L.G."/>
            <person name="Aury J.M."/>
            <person name="Wincker P."/>
            <person name="Grigoriev I.V."/>
            <person name="Bonfante P."/>
            <person name="Martin F.M."/>
        </authorList>
    </citation>
    <scope>NUCLEOTIDE SEQUENCE [LARGE SCALE GENOMIC DNA]</scope>
    <source>
        <strain evidence="1 2">CCBAS932</strain>
    </source>
</reference>
<dbReference type="STRING" id="1392247.A0A3N4K9B7"/>
<sequence>AHEKMWHEMQQKLEEVSLSGDHVFGSTHSKSLANLRTAQVELAQAWMRSEEDDLDNKHTVFGRQAFAPAASGGAGASSSVATVQEQDEDLLLAGERRRANDAHFARVAMSVADVTRQLENVARAMAGVELESRGIWAASSDSDGSSL</sequence>
<feature type="non-terminal residue" evidence="1">
    <location>
        <position position="147"/>
    </location>
</feature>